<dbReference type="RefSeq" id="WP_377523897.1">
    <property type="nucleotide sequence ID" value="NZ_JBHTLD010000034.1"/>
</dbReference>
<dbReference type="CDD" id="cd00754">
    <property type="entry name" value="Ubl_MoaD"/>
    <property type="match status" value="1"/>
</dbReference>
<protein>
    <submittedName>
        <fullName evidence="1">MoaD/ThiS family protein</fullName>
    </submittedName>
</protein>
<gene>
    <name evidence="1" type="ORF">ACFQ2O_05910</name>
</gene>
<dbReference type="InterPro" id="IPR016155">
    <property type="entry name" value="Mopterin_synth/thiamin_S_b"/>
</dbReference>
<dbReference type="SUPFAM" id="SSF54285">
    <property type="entry name" value="MoaD/ThiS"/>
    <property type="match status" value="1"/>
</dbReference>
<keyword evidence="2" id="KW-1185">Reference proteome</keyword>
<accession>A0ABW3SMC3</accession>
<sequence length="79" mass="8924">MKVTLFGMAKELVGQQAIYLNNTQHITNVKDLKERLRQEYPVFNQLPSMAIAINVNFAQDEDEVHEQDEIVVIPPVSGG</sequence>
<evidence type="ECO:0000313" key="1">
    <source>
        <dbReference type="EMBL" id="MFD1185738.1"/>
    </source>
</evidence>
<dbReference type="Gene3D" id="3.10.20.30">
    <property type="match status" value="1"/>
</dbReference>
<dbReference type="Pfam" id="PF02597">
    <property type="entry name" value="ThiS"/>
    <property type="match status" value="1"/>
</dbReference>
<evidence type="ECO:0000313" key="2">
    <source>
        <dbReference type="Proteomes" id="UP001597094"/>
    </source>
</evidence>
<name>A0ABW3SMC3_9BACT</name>
<organism evidence="1 2">
    <name type="scientific">Pontibacter rugosus</name>
    <dbReference type="NCBI Taxonomy" id="1745966"/>
    <lineage>
        <taxon>Bacteria</taxon>
        <taxon>Pseudomonadati</taxon>
        <taxon>Bacteroidota</taxon>
        <taxon>Cytophagia</taxon>
        <taxon>Cytophagales</taxon>
        <taxon>Hymenobacteraceae</taxon>
        <taxon>Pontibacter</taxon>
    </lineage>
</organism>
<reference evidence="2" key="1">
    <citation type="journal article" date="2019" name="Int. J. Syst. Evol. Microbiol.">
        <title>The Global Catalogue of Microorganisms (GCM) 10K type strain sequencing project: providing services to taxonomists for standard genome sequencing and annotation.</title>
        <authorList>
            <consortium name="The Broad Institute Genomics Platform"/>
            <consortium name="The Broad Institute Genome Sequencing Center for Infectious Disease"/>
            <person name="Wu L."/>
            <person name="Ma J."/>
        </authorList>
    </citation>
    <scope>NUCLEOTIDE SEQUENCE [LARGE SCALE GENOMIC DNA]</scope>
    <source>
        <strain evidence="2">JCM 31319</strain>
    </source>
</reference>
<dbReference type="InterPro" id="IPR003749">
    <property type="entry name" value="ThiS/MoaD-like"/>
</dbReference>
<proteinExistence type="predicted"/>
<dbReference type="Proteomes" id="UP001597094">
    <property type="component" value="Unassembled WGS sequence"/>
</dbReference>
<dbReference type="EMBL" id="JBHTLD010000034">
    <property type="protein sequence ID" value="MFD1185738.1"/>
    <property type="molecule type" value="Genomic_DNA"/>
</dbReference>
<dbReference type="InterPro" id="IPR012675">
    <property type="entry name" value="Beta-grasp_dom_sf"/>
</dbReference>
<comment type="caution">
    <text evidence="1">The sequence shown here is derived from an EMBL/GenBank/DDBJ whole genome shotgun (WGS) entry which is preliminary data.</text>
</comment>